<dbReference type="SUPFAM" id="SSF55961">
    <property type="entry name" value="Bet v1-like"/>
    <property type="match status" value="1"/>
</dbReference>
<dbReference type="PANTHER" id="PTHR46121:SF4">
    <property type="entry name" value="STEROIDOGENIC ACUTE REGULATORY PROTEIN-LIKE"/>
    <property type="match status" value="1"/>
</dbReference>
<feature type="domain" description="MENTAL" evidence="6">
    <location>
        <begin position="36"/>
        <end position="207"/>
    </location>
</feature>
<feature type="domain" description="START" evidence="5">
    <location>
        <begin position="269"/>
        <end position="462"/>
    </location>
</feature>
<comment type="subcellular location">
    <subcellularLocation>
        <location evidence="1">Membrane</location>
        <topology evidence="1">Multi-pass membrane protein</topology>
    </subcellularLocation>
</comment>
<proteinExistence type="predicted"/>
<evidence type="ECO:0000259" key="6">
    <source>
        <dbReference type="PROSITE" id="PS51439"/>
    </source>
</evidence>
<keyword evidence="4" id="KW-1133">Transmembrane helix</keyword>
<name>A0ABR4QKP2_9CEST</name>
<keyword evidence="3 4" id="KW-0472">Membrane</keyword>
<evidence type="ECO:0000256" key="2">
    <source>
        <dbReference type="ARBA" id="ARBA00022692"/>
    </source>
</evidence>
<evidence type="ECO:0000313" key="7">
    <source>
        <dbReference type="EMBL" id="KAL5110122.1"/>
    </source>
</evidence>
<dbReference type="Gene3D" id="3.30.530.20">
    <property type="match status" value="1"/>
</dbReference>
<evidence type="ECO:0000259" key="5">
    <source>
        <dbReference type="PROSITE" id="PS50848"/>
    </source>
</evidence>
<evidence type="ECO:0000256" key="1">
    <source>
        <dbReference type="ARBA" id="ARBA00004141"/>
    </source>
</evidence>
<dbReference type="Pfam" id="PF01852">
    <property type="entry name" value="START"/>
    <property type="match status" value="1"/>
</dbReference>
<dbReference type="Pfam" id="PF10457">
    <property type="entry name" value="MENTAL"/>
    <property type="match status" value="1"/>
</dbReference>
<dbReference type="SMART" id="SM00234">
    <property type="entry name" value="START"/>
    <property type="match status" value="1"/>
</dbReference>
<dbReference type="InterPro" id="IPR023393">
    <property type="entry name" value="START-like_dom_sf"/>
</dbReference>
<evidence type="ECO:0000256" key="4">
    <source>
        <dbReference type="SAM" id="Phobius"/>
    </source>
</evidence>
<feature type="transmembrane region" description="Helical" evidence="4">
    <location>
        <begin position="84"/>
        <end position="103"/>
    </location>
</feature>
<dbReference type="InterPro" id="IPR051869">
    <property type="entry name" value="STARD3"/>
</dbReference>
<dbReference type="EMBL" id="JAKROA010000002">
    <property type="protein sequence ID" value="KAL5110122.1"/>
    <property type="molecule type" value="Genomic_DNA"/>
</dbReference>
<protein>
    <submittedName>
        <fullName evidence="7">StAR-related lipid transfer protein 3</fullName>
    </submittedName>
</protein>
<sequence>MGDRSPMLDYGGRLFGTSDVNVAASAIEGLPDEQRTSPVRRTFLLVIFFELVLSLVLWLIYVRILGNFAEQIKDQVVNMRFNTTLFDVQIIAVSRFIFLELAYGAYMTCRRWPSAVSTAATTAYMFTKCAMFALPSQHKSIGLCYTILILPIVMVWLLTLFLECRVLPRERMAKRIVNSYQRMNPDYLSAIEAQSARFASIRQWAARAATSRGVGSIYESPEGSLIDDAESLLCVSKYNSGGTNDSPVDVAALLTLAESLRQNAWNVFEDAVWSEVALSSPIKFGPSVTSASLRGFSQRVFRLDAILHARVKTIFNDLVHGFEFSPLWNSTISSAKCLQKFPHEDLDIVHFVTKEVLGGLIKSRDFVVLRAWGVKDDICYVASSSVIFPKCPPSDDCVRAEQLINAMFLQPSGSVCHFVCITCCDLKSVQGWFSSQVVARGVQASLNSLYQALQKRAISLSAGVEDFDESPVTQVPPLPTRQCPILDEAC</sequence>
<dbReference type="PANTHER" id="PTHR46121">
    <property type="entry name" value="STEROIDOGENIC ACUTE REGULATORY PROTEIN-LIKE"/>
    <property type="match status" value="1"/>
</dbReference>
<accession>A0ABR4QKP2</accession>
<dbReference type="PROSITE" id="PS51439">
    <property type="entry name" value="MENTAL"/>
    <property type="match status" value="1"/>
</dbReference>
<keyword evidence="8" id="KW-1185">Reference proteome</keyword>
<comment type="caution">
    <text evidence="7">The sequence shown here is derived from an EMBL/GenBank/DDBJ whole genome shotgun (WGS) entry which is preliminary data.</text>
</comment>
<dbReference type="InterPro" id="IPR002913">
    <property type="entry name" value="START_lipid-bd_dom"/>
</dbReference>
<dbReference type="Proteomes" id="UP001651158">
    <property type="component" value="Unassembled WGS sequence"/>
</dbReference>
<organism evidence="7 8">
    <name type="scientific">Taenia crassiceps</name>
    <dbReference type="NCBI Taxonomy" id="6207"/>
    <lineage>
        <taxon>Eukaryota</taxon>
        <taxon>Metazoa</taxon>
        <taxon>Spiralia</taxon>
        <taxon>Lophotrochozoa</taxon>
        <taxon>Platyhelminthes</taxon>
        <taxon>Cestoda</taxon>
        <taxon>Eucestoda</taxon>
        <taxon>Cyclophyllidea</taxon>
        <taxon>Taeniidae</taxon>
        <taxon>Taenia</taxon>
    </lineage>
</organism>
<reference evidence="7 8" key="1">
    <citation type="journal article" date="2022" name="Front. Cell. Infect. Microbiol.">
        <title>The Genomes of Two Strains of Taenia crassiceps the Animal Model for the Study of Human Cysticercosis.</title>
        <authorList>
            <person name="Bobes R.J."/>
            <person name="Estrada K."/>
            <person name="Rios-Valencia D.G."/>
            <person name="Calderon-Gallegos A."/>
            <person name="de la Torre P."/>
            <person name="Carrero J.C."/>
            <person name="Sanchez-Flores A."/>
            <person name="Laclette J.P."/>
        </authorList>
    </citation>
    <scope>NUCLEOTIDE SEQUENCE [LARGE SCALE GENOMIC DNA]</scope>
    <source>
        <strain evidence="7">WFUcys</strain>
    </source>
</reference>
<feature type="transmembrane region" description="Helical" evidence="4">
    <location>
        <begin position="140"/>
        <end position="162"/>
    </location>
</feature>
<dbReference type="PROSITE" id="PS50848">
    <property type="entry name" value="START"/>
    <property type="match status" value="1"/>
</dbReference>
<keyword evidence="2 4" id="KW-0812">Transmembrane</keyword>
<feature type="transmembrane region" description="Helical" evidence="4">
    <location>
        <begin position="43"/>
        <end position="64"/>
    </location>
</feature>
<dbReference type="InterPro" id="IPR019498">
    <property type="entry name" value="MENTAL"/>
</dbReference>
<evidence type="ECO:0000313" key="8">
    <source>
        <dbReference type="Proteomes" id="UP001651158"/>
    </source>
</evidence>
<gene>
    <name evidence="7" type="ORF">TcWFU_003573</name>
</gene>
<evidence type="ECO:0000256" key="3">
    <source>
        <dbReference type="ARBA" id="ARBA00023136"/>
    </source>
</evidence>